<protein>
    <submittedName>
        <fullName evidence="6">ABC transporter</fullName>
    </submittedName>
</protein>
<keyword evidence="2" id="KW-0547">Nucleotide-binding</keyword>
<dbReference type="InterPro" id="IPR003439">
    <property type="entry name" value="ABC_transporter-like_ATP-bd"/>
</dbReference>
<dbReference type="RefSeq" id="WP_004046991.1">
    <property type="nucleotide sequence ID" value="NZ_AOJE01000013.1"/>
</dbReference>
<feature type="compositionally biased region" description="Acidic residues" evidence="4">
    <location>
        <begin position="270"/>
        <end position="279"/>
    </location>
</feature>
<dbReference type="eggNOG" id="arCOG00194">
    <property type="taxonomic scope" value="Archaea"/>
</dbReference>
<keyword evidence="1" id="KW-0813">Transport</keyword>
<dbReference type="PROSITE" id="PS50893">
    <property type="entry name" value="ABC_TRANSPORTER_2"/>
    <property type="match status" value="1"/>
</dbReference>
<evidence type="ECO:0000256" key="2">
    <source>
        <dbReference type="ARBA" id="ARBA00022741"/>
    </source>
</evidence>
<comment type="caution">
    <text evidence="6">The sequence shown here is derived from an EMBL/GenBank/DDBJ whole genome shotgun (WGS) entry which is preliminary data.</text>
</comment>
<dbReference type="InterPro" id="IPR003593">
    <property type="entry name" value="AAA+_ATPase"/>
</dbReference>
<dbReference type="AlphaFoldDB" id="M0E6Q3"/>
<evidence type="ECO:0000313" key="6">
    <source>
        <dbReference type="EMBL" id="ELZ42009.1"/>
    </source>
</evidence>
<feature type="region of interest" description="Disordered" evidence="4">
    <location>
        <begin position="244"/>
        <end position="279"/>
    </location>
</feature>
<evidence type="ECO:0000313" key="7">
    <source>
        <dbReference type="Proteomes" id="UP000011514"/>
    </source>
</evidence>
<name>M0E6Q3_9EURY</name>
<dbReference type="SUPFAM" id="SSF52540">
    <property type="entry name" value="P-loop containing nucleoside triphosphate hydrolases"/>
    <property type="match status" value="1"/>
</dbReference>
<dbReference type="Pfam" id="PF00005">
    <property type="entry name" value="ABC_tran"/>
    <property type="match status" value="1"/>
</dbReference>
<keyword evidence="7" id="KW-1185">Reference proteome</keyword>
<reference evidence="6 7" key="1">
    <citation type="journal article" date="2014" name="PLoS Genet.">
        <title>Phylogenetically driven sequencing of extremely halophilic archaea reveals strategies for static and dynamic osmo-response.</title>
        <authorList>
            <person name="Becker E.A."/>
            <person name="Seitzer P.M."/>
            <person name="Tritt A."/>
            <person name="Larsen D."/>
            <person name="Krusor M."/>
            <person name="Yao A.I."/>
            <person name="Wu D."/>
            <person name="Madern D."/>
            <person name="Eisen J.A."/>
            <person name="Darling A.E."/>
            <person name="Facciotti M.T."/>
        </authorList>
    </citation>
    <scope>NUCLEOTIDE SEQUENCE [LARGE SCALE GENOMIC DNA]</scope>
    <source>
        <strain evidence="6 7">DSM 1137</strain>
    </source>
</reference>
<evidence type="ECO:0000256" key="3">
    <source>
        <dbReference type="ARBA" id="ARBA00022840"/>
    </source>
</evidence>
<dbReference type="STRING" id="1227484.C471_05169"/>
<dbReference type="InterPro" id="IPR017871">
    <property type="entry name" value="ABC_transporter-like_CS"/>
</dbReference>
<dbReference type="PANTHER" id="PTHR42939:SF1">
    <property type="entry name" value="ABC TRANSPORTER ATP-BINDING PROTEIN ALBC-RELATED"/>
    <property type="match status" value="1"/>
</dbReference>
<evidence type="ECO:0000259" key="5">
    <source>
        <dbReference type="PROSITE" id="PS50893"/>
    </source>
</evidence>
<dbReference type="PROSITE" id="PS00211">
    <property type="entry name" value="ABC_TRANSPORTER_1"/>
    <property type="match status" value="1"/>
</dbReference>
<dbReference type="Proteomes" id="UP000011514">
    <property type="component" value="Unassembled WGS sequence"/>
</dbReference>
<evidence type="ECO:0000256" key="1">
    <source>
        <dbReference type="ARBA" id="ARBA00022448"/>
    </source>
</evidence>
<organism evidence="6 7">
    <name type="scientific">Halorubrum saccharovorum DSM 1137</name>
    <dbReference type="NCBI Taxonomy" id="1227484"/>
    <lineage>
        <taxon>Archaea</taxon>
        <taxon>Methanobacteriati</taxon>
        <taxon>Methanobacteriota</taxon>
        <taxon>Stenosarchaea group</taxon>
        <taxon>Halobacteria</taxon>
        <taxon>Halobacteriales</taxon>
        <taxon>Haloferacaceae</taxon>
        <taxon>Halorubrum</taxon>
    </lineage>
</organism>
<dbReference type="SMART" id="SM00382">
    <property type="entry name" value="AAA"/>
    <property type="match status" value="1"/>
</dbReference>
<dbReference type="InterPro" id="IPR051782">
    <property type="entry name" value="ABC_Transporter_VariousFunc"/>
</dbReference>
<gene>
    <name evidence="6" type="ORF">C471_05169</name>
</gene>
<evidence type="ECO:0000256" key="4">
    <source>
        <dbReference type="SAM" id="MobiDB-lite"/>
    </source>
</evidence>
<dbReference type="Gene3D" id="3.40.50.300">
    <property type="entry name" value="P-loop containing nucleotide triphosphate hydrolases"/>
    <property type="match status" value="1"/>
</dbReference>
<dbReference type="CDD" id="cd03230">
    <property type="entry name" value="ABC_DR_subfamily_A"/>
    <property type="match status" value="1"/>
</dbReference>
<dbReference type="GO" id="GO:0005524">
    <property type="term" value="F:ATP binding"/>
    <property type="evidence" value="ECO:0007669"/>
    <property type="project" value="UniProtKB-KW"/>
</dbReference>
<proteinExistence type="predicted"/>
<dbReference type="PANTHER" id="PTHR42939">
    <property type="entry name" value="ABC TRANSPORTER ATP-BINDING PROTEIN ALBC-RELATED"/>
    <property type="match status" value="1"/>
</dbReference>
<dbReference type="EMBL" id="AOJE01000013">
    <property type="protein sequence ID" value="ELZ42009.1"/>
    <property type="molecule type" value="Genomic_DNA"/>
</dbReference>
<dbReference type="PATRIC" id="fig|1227484.4.peg.1060"/>
<feature type="domain" description="ABC transporter" evidence="5">
    <location>
        <begin position="8"/>
        <end position="237"/>
    </location>
</feature>
<dbReference type="InterPro" id="IPR027417">
    <property type="entry name" value="P-loop_NTPase"/>
</dbReference>
<accession>M0E6Q3</accession>
<dbReference type="GO" id="GO:0016887">
    <property type="term" value="F:ATP hydrolysis activity"/>
    <property type="evidence" value="ECO:0007669"/>
    <property type="project" value="InterPro"/>
</dbReference>
<sequence length="279" mass="30752">MTRDTNAIETRELTKRFGTEIAVDGLDLTVDHGTVYGFLGPNGAGKTTTMRMLTSLTRPTDGEAWIDGRPVSERDSIRTSIGYLPEEPPVFDELTGREQLEYFGRLRDLPATEMETRIEDWLDRFDLIDDADKRIDDYSKGMRQKIGLIQALVHEPDVVFLDEPTSGLDPRAARTVLDVIAELTDHGHTVFLSTHILSVVEELADVVGVLYEGDLVTEGSPAELTARMEAEEGTTLEDVFLSVTAERGPTASESAPGNAGDATARRDGRAEDDERIADR</sequence>
<dbReference type="OrthoDB" id="87732at2157"/>
<keyword evidence="3" id="KW-0067">ATP-binding</keyword>